<gene>
    <name evidence="10" type="ORF">Ssi02_30540</name>
</gene>
<dbReference type="RefSeq" id="WP_204025882.1">
    <property type="nucleotide sequence ID" value="NZ_BOOW01000018.1"/>
</dbReference>
<evidence type="ECO:0000256" key="3">
    <source>
        <dbReference type="ARBA" id="ARBA00022692"/>
    </source>
</evidence>
<feature type="transmembrane region" description="Helical" evidence="8">
    <location>
        <begin position="444"/>
        <end position="465"/>
    </location>
</feature>
<feature type="transmembrane region" description="Helical" evidence="8">
    <location>
        <begin position="360"/>
        <end position="380"/>
    </location>
</feature>
<feature type="transmembrane region" description="Helical" evidence="8">
    <location>
        <begin position="765"/>
        <end position="797"/>
    </location>
</feature>
<dbReference type="InterPro" id="IPR003838">
    <property type="entry name" value="ABC3_permease_C"/>
</dbReference>
<keyword evidence="5 8" id="KW-0472">Membrane</keyword>
<dbReference type="AlphaFoldDB" id="A0A919V6U3"/>
<keyword evidence="2" id="KW-1003">Cell membrane</keyword>
<evidence type="ECO:0000256" key="7">
    <source>
        <dbReference type="SAM" id="MobiDB-lite"/>
    </source>
</evidence>
<evidence type="ECO:0000256" key="8">
    <source>
        <dbReference type="SAM" id="Phobius"/>
    </source>
</evidence>
<dbReference type="InterPro" id="IPR050250">
    <property type="entry name" value="Macrolide_Exporter_MacB"/>
</dbReference>
<keyword evidence="4 8" id="KW-1133">Transmembrane helix</keyword>
<dbReference type="EMBL" id="BOOW01000018">
    <property type="protein sequence ID" value="GII92823.1"/>
    <property type="molecule type" value="Genomic_DNA"/>
</dbReference>
<reference evidence="10" key="1">
    <citation type="submission" date="2021-01" db="EMBL/GenBank/DDBJ databases">
        <title>Whole genome shotgun sequence of Sinosporangium siamense NBRC 109515.</title>
        <authorList>
            <person name="Komaki H."/>
            <person name="Tamura T."/>
        </authorList>
    </citation>
    <scope>NUCLEOTIDE SEQUENCE</scope>
    <source>
        <strain evidence="10">NBRC 109515</strain>
    </source>
</reference>
<accession>A0A919V6U3</accession>
<feature type="transmembrane region" description="Helical" evidence="8">
    <location>
        <begin position="409"/>
        <end position="429"/>
    </location>
</feature>
<feature type="region of interest" description="Disordered" evidence="7">
    <location>
        <begin position="106"/>
        <end position="128"/>
    </location>
</feature>
<dbReference type="GO" id="GO:0005886">
    <property type="term" value="C:plasma membrane"/>
    <property type="evidence" value="ECO:0007669"/>
    <property type="project" value="UniProtKB-SubCell"/>
</dbReference>
<keyword evidence="3 8" id="KW-0812">Transmembrane</keyword>
<comment type="similarity">
    <text evidence="6">Belongs to the ABC-4 integral membrane protein family.</text>
</comment>
<feature type="transmembrane region" description="Helical" evidence="8">
    <location>
        <begin position="809"/>
        <end position="829"/>
    </location>
</feature>
<evidence type="ECO:0000256" key="4">
    <source>
        <dbReference type="ARBA" id="ARBA00022989"/>
    </source>
</evidence>
<comment type="subcellular location">
    <subcellularLocation>
        <location evidence="1">Cell membrane</location>
        <topology evidence="1">Multi-pass membrane protein</topology>
    </subcellularLocation>
</comment>
<feature type="domain" description="ABC3 transporter permease C-terminal" evidence="9">
    <location>
        <begin position="724"/>
        <end position="837"/>
    </location>
</feature>
<evidence type="ECO:0000256" key="6">
    <source>
        <dbReference type="ARBA" id="ARBA00038076"/>
    </source>
</evidence>
<dbReference type="Proteomes" id="UP000606172">
    <property type="component" value="Unassembled WGS sequence"/>
</dbReference>
<organism evidence="10 11">
    <name type="scientific">Sinosporangium siamense</name>
    <dbReference type="NCBI Taxonomy" id="1367973"/>
    <lineage>
        <taxon>Bacteria</taxon>
        <taxon>Bacillati</taxon>
        <taxon>Actinomycetota</taxon>
        <taxon>Actinomycetes</taxon>
        <taxon>Streptosporangiales</taxon>
        <taxon>Streptosporangiaceae</taxon>
        <taxon>Sinosporangium</taxon>
    </lineage>
</organism>
<evidence type="ECO:0000313" key="10">
    <source>
        <dbReference type="EMBL" id="GII92823.1"/>
    </source>
</evidence>
<dbReference type="Pfam" id="PF02687">
    <property type="entry name" value="FtsX"/>
    <property type="match status" value="2"/>
</dbReference>
<dbReference type="PANTHER" id="PTHR30572:SF4">
    <property type="entry name" value="ABC TRANSPORTER PERMEASE YTRF"/>
    <property type="match status" value="1"/>
</dbReference>
<name>A0A919V6U3_9ACTN</name>
<feature type="transmembrane region" description="Helical" evidence="8">
    <location>
        <begin position="319"/>
        <end position="340"/>
    </location>
</feature>
<proteinExistence type="inferred from homology"/>
<evidence type="ECO:0000256" key="5">
    <source>
        <dbReference type="ARBA" id="ARBA00023136"/>
    </source>
</evidence>
<feature type="transmembrane region" description="Helical" evidence="8">
    <location>
        <begin position="723"/>
        <end position="744"/>
    </location>
</feature>
<evidence type="ECO:0000256" key="2">
    <source>
        <dbReference type="ARBA" id="ARBA00022475"/>
    </source>
</evidence>
<keyword evidence="11" id="KW-1185">Reference proteome</keyword>
<dbReference type="PANTHER" id="PTHR30572">
    <property type="entry name" value="MEMBRANE COMPONENT OF TRANSPORTER-RELATED"/>
    <property type="match status" value="1"/>
</dbReference>
<evidence type="ECO:0000256" key="1">
    <source>
        <dbReference type="ARBA" id="ARBA00004651"/>
    </source>
</evidence>
<sequence>MLSLALRTLRFRLGGFAATFIAVFFGAALIMACGGLMESGVRNAVPAQRLAAAPIVVAGDQNYDGSRLSERVRLDRALVRTVEGVPGVARAVADVSFPVAVAGDGRPVTDESGGAAGDERRPLGHGWDSAELAPYTLTSGSRPGEVGDVVLDTGLAERAGARVGDRVRIAAAGRTQEFRLTGIVKQAGGRAAAQPAVFFTGEQAAAFGGGTVDAIGVLPEPGTDVAELRDRIDKALPGAAVTLTGDNRGLAEFPEAAGSQQNLVMLSAIFGGWAILVAMFGASSTLGLTVRQRQREMALLKAIGTTPSQLRRMILGETLVVSVLASVLGCLPGALMSHLLFDRLVGAGIVSGAVEFRQGLAPAVVAVAASLLAAVGAAHITARKVAETRATEALASSATEGHWLTRTRIVLSVLFLAGGAAMAVMTVTMMEGDLTASTAGPACIMWAIGLALLAPGFTKAIVWLLQGPLRALTGLTGHMAVLNSRAHTIRMASTITPIILLTGVASGTLYMQQIEDASNRAAHTGVLRADNVLTSRAGGFAPGTLDRVRQVPGVDAASSYVTSTGFVQSPEDAAQTGDGRPLQGVDDAGNLTVRAATGSLSELRGDSVALPVEHAESLGREVGDSVTLRLGDGTPVTVKVVATYHPKGDAGALLMPAPLLAPHTTDKVAKQILVRHAAGTDPAKVTAAVTALVKDQPGVEVSGSGALTAERTAGQQQLATVNYLVVGLIVGYTAISVINTLIAATGRRRREFGLQRLTGFTRKQVMAMTGLESVLTAIAGVFLGTVAAAVTVFPYSLAKLDKVVPPVPLWIYLAVVACAVLITFAATLLPAWRATRFRPVEAATAAA</sequence>
<comment type="caution">
    <text evidence="10">The sequence shown here is derived from an EMBL/GenBank/DDBJ whole genome shotgun (WGS) entry which is preliminary data.</text>
</comment>
<feature type="transmembrane region" description="Helical" evidence="8">
    <location>
        <begin position="489"/>
        <end position="511"/>
    </location>
</feature>
<feature type="transmembrane region" description="Helical" evidence="8">
    <location>
        <begin position="263"/>
        <end position="290"/>
    </location>
</feature>
<feature type="domain" description="ABC3 transporter permease C-terminal" evidence="9">
    <location>
        <begin position="269"/>
        <end position="386"/>
    </location>
</feature>
<evidence type="ECO:0000259" key="9">
    <source>
        <dbReference type="Pfam" id="PF02687"/>
    </source>
</evidence>
<evidence type="ECO:0000313" key="11">
    <source>
        <dbReference type="Proteomes" id="UP000606172"/>
    </source>
</evidence>
<dbReference type="PROSITE" id="PS51257">
    <property type="entry name" value="PROKAR_LIPOPROTEIN"/>
    <property type="match status" value="1"/>
</dbReference>
<dbReference type="GO" id="GO:0022857">
    <property type="term" value="F:transmembrane transporter activity"/>
    <property type="evidence" value="ECO:0007669"/>
    <property type="project" value="TreeGrafter"/>
</dbReference>
<protein>
    <submittedName>
        <fullName evidence="10">ABC transporter permease</fullName>
    </submittedName>
</protein>